<reference evidence="2 3" key="1">
    <citation type="submission" date="2022-12" db="EMBL/GenBank/DDBJ databases">
        <title>Chitinophagaceae gen. sp. nov., a new member of the family Chitinophagaceae, isolated from soil in a chemical factory.</title>
        <authorList>
            <person name="Ke Z."/>
        </authorList>
    </citation>
    <scope>NUCLEOTIDE SEQUENCE [LARGE SCALE GENOMIC DNA]</scope>
    <source>
        <strain evidence="2 3">LY-5</strain>
    </source>
</reference>
<protein>
    <recommendedName>
        <fullName evidence="4">Cell division protein FtsQ</fullName>
    </recommendedName>
</protein>
<gene>
    <name evidence="2" type="ORF">O3P16_02500</name>
</gene>
<dbReference type="Proteomes" id="UP001210231">
    <property type="component" value="Unassembled WGS sequence"/>
</dbReference>
<evidence type="ECO:0000313" key="3">
    <source>
        <dbReference type="Proteomes" id="UP001210231"/>
    </source>
</evidence>
<comment type="caution">
    <text evidence="2">The sequence shown here is derived from an EMBL/GenBank/DDBJ whole genome shotgun (WGS) entry which is preliminary data.</text>
</comment>
<proteinExistence type="predicted"/>
<feature type="compositionally biased region" description="Basic and acidic residues" evidence="1">
    <location>
        <begin position="306"/>
        <end position="336"/>
    </location>
</feature>
<dbReference type="EMBL" id="JAQGEF010000002">
    <property type="protein sequence ID" value="MDA3613663.1"/>
    <property type="molecule type" value="Genomic_DNA"/>
</dbReference>
<sequence length="348" mass="38891">MARTKKQILISRVVGIVLVLGAFGLLLGATSTKQEKVCKAVVINIDELEKKSFVTKNEVEAILERGRGKVVGKSIGSINLRELENQLEKNDWVQRSELFFDNNQVLNVFVEQRKATARIWDKSGATFYIDSTGKKMPVKMTERSDLPVFTNVSVPLDSVQLTNIIKLSNAIVNDKFWLAQAAQIEVLKNNQYNIYPSIGSHVISFGSLDDMEDKLNRIKTFYNKVAVVKGFDAYSKIDVTYKNQVVAERFGTFQKQDSGTVAKAREPVTVKQELPAKAKPVAKAETKKAPEKMKTDAKKATASNNKKTDDKKDVKKQVAGSKKPEPSKTKKVEQKTSKQPAKPNKRNN</sequence>
<feature type="region of interest" description="Disordered" evidence="1">
    <location>
        <begin position="256"/>
        <end position="348"/>
    </location>
</feature>
<evidence type="ECO:0000313" key="2">
    <source>
        <dbReference type="EMBL" id="MDA3613663.1"/>
    </source>
</evidence>
<organism evidence="2 3">
    <name type="scientific">Polluticaenibacter yanchengensis</name>
    <dbReference type="NCBI Taxonomy" id="3014562"/>
    <lineage>
        <taxon>Bacteria</taxon>
        <taxon>Pseudomonadati</taxon>
        <taxon>Bacteroidota</taxon>
        <taxon>Chitinophagia</taxon>
        <taxon>Chitinophagales</taxon>
        <taxon>Chitinophagaceae</taxon>
        <taxon>Polluticaenibacter</taxon>
    </lineage>
</organism>
<keyword evidence="3" id="KW-1185">Reference proteome</keyword>
<dbReference type="RefSeq" id="WP_407029991.1">
    <property type="nucleotide sequence ID" value="NZ_JAQGEF010000002.1"/>
</dbReference>
<evidence type="ECO:0000256" key="1">
    <source>
        <dbReference type="SAM" id="MobiDB-lite"/>
    </source>
</evidence>
<feature type="compositionally biased region" description="Basic and acidic residues" evidence="1">
    <location>
        <begin position="282"/>
        <end position="299"/>
    </location>
</feature>
<name>A0ABT4UHJ3_9BACT</name>
<evidence type="ECO:0008006" key="4">
    <source>
        <dbReference type="Google" id="ProtNLM"/>
    </source>
</evidence>
<accession>A0ABT4UHJ3</accession>